<evidence type="ECO:0000313" key="2">
    <source>
        <dbReference type="EMBL" id="SVD67171.1"/>
    </source>
</evidence>
<proteinExistence type="predicted"/>
<organism evidence="2">
    <name type="scientific">marine metagenome</name>
    <dbReference type="NCBI Taxonomy" id="408172"/>
    <lineage>
        <taxon>unclassified sequences</taxon>
        <taxon>metagenomes</taxon>
        <taxon>ecological metagenomes</taxon>
    </lineage>
</organism>
<feature type="transmembrane region" description="Helical" evidence="1">
    <location>
        <begin position="150"/>
        <end position="176"/>
    </location>
</feature>
<accession>A0A382XA25</accession>
<keyword evidence="1" id="KW-1133">Transmembrane helix</keyword>
<feature type="transmembrane region" description="Helical" evidence="1">
    <location>
        <begin position="20"/>
        <end position="37"/>
    </location>
</feature>
<feature type="non-terminal residue" evidence="2">
    <location>
        <position position="220"/>
    </location>
</feature>
<feature type="transmembrane region" description="Helical" evidence="1">
    <location>
        <begin position="188"/>
        <end position="208"/>
    </location>
</feature>
<feature type="transmembrane region" description="Helical" evidence="1">
    <location>
        <begin position="124"/>
        <end position="144"/>
    </location>
</feature>
<sequence length="220" mass="25507">MAKEIKTFVLDSLAEPRKNFLILCILFFSFTGIIFHLENTWKEIGLFGFLFFSTYLIFRNQDTNLNNYIADLMICSGVFISIGVLIGLFEFLFLSSKLFYSIYNGYAYLDQKVNYSGFGYNYNFAAYIIIVAQSFLFLSTSVYIKNLRMYLTVLFLLALLITGAKIVVLFISLAICNYFIKRIKLRHLLNVILIALYLFASHIVIAFHDSYELGSTHYRE</sequence>
<dbReference type="EMBL" id="UINC01165656">
    <property type="protein sequence ID" value="SVD67171.1"/>
    <property type="molecule type" value="Genomic_DNA"/>
</dbReference>
<name>A0A382XA25_9ZZZZ</name>
<evidence type="ECO:0000256" key="1">
    <source>
        <dbReference type="SAM" id="Phobius"/>
    </source>
</evidence>
<keyword evidence="1" id="KW-0472">Membrane</keyword>
<feature type="transmembrane region" description="Helical" evidence="1">
    <location>
        <begin position="67"/>
        <end position="94"/>
    </location>
</feature>
<protein>
    <submittedName>
        <fullName evidence="2">Uncharacterized protein</fullName>
    </submittedName>
</protein>
<feature type="transmembrane region" description="Helical" evidence="1">
    <location>
        <begin position="44"/>
        <end position="61"/>
    </location>
</feature>
<reference evidence="2" key="1">
    <citation type="submission" date="2018-05" db="EMBL/GenBank/DDBJ databases">
        <authorList>
            <person name="Lanie J.A."/>
            <person name="Ng W.-L."/>
            <person name="Kazmierczak K.M."/>
            <person name="Andrzejewski T.M."/>
            <person name="Davidsen T.M."/>
            <person name="Wayne K.J."/>
            <person name="Tettelin H."/>
            <person name="Glass J.I."/>
            <person name="Rusch D."/>
            <person name="Podicherti R."/>
            <person name="Tsui H.-C.T."/>
            <person name="Winkler M.E."/>
        </authorList>
    </citation>
    <scope>NUCLEOTIDE SEQUENCE</scope>
</reference>
<gene>
    <name evidence="2" type="ORF">METZ01_LOCUS420025</name>
</gene>
<dbReference type="AlphaFoldDB" id="A0A382XA25"/>
<keyword evidence="1" id="KW-0812">Transmembrane</keyword>